<evidence type="ECO:0000256" key="2">
    <source>
        <dbReference type="ARBA" id="ARBA00022857"/>
    </source>
</evidence>
<keyword evidence="6" id="KW-1185">Reference proteome</keyword>
<dbReference type="PRINTS" id="PR00080">
    <property type="entry name" value="SDRFAMILY"/>
</dbReference>
<dbReference type="CDD" id="cd05324">
    <property type="entry name" value="carb_red_PTCR-like_SDR_c"/>
    <property type="match status" value="1"/>
</dbReference>
<evidence type="ECO:0000256" key="5">
    <source>
        <dbReference type="RuleBase" id="RU000363"/>
    </source>
</evidence>
<keyword evidence="2" id="KW-0521">NADP</keyword>
<dbReference type="Pfam" id="PF00106">
    <property type="entry name" value="adh_short"/>
    <property type="match status" value="1"/>
</dbReference>
<dbReference type="Gene3D" id="3.40.50.720">
    <property type="entry name" value="NAD(P)-binding Rossmann-like Domain"/>
    <property type="match status" value="1"/>
</dbReference>
<dbReference type="InterPro" id="IPR020904">
    <property type="entry name" value="Sc_DH/Rdtase_CS"/>
</dbReference>
<dbReference type="PANTHER" id="PTHR43963:SF4">
    <property type="entry name" value="CARBONYL REDUCTASE (NADPH)"/>
    <property type="match status" value="1"/>
</dbReference>
<dbReference type="KEGG" id="cvn:111136236"/>
<evidence type="ECO:0000256" key="1">
    <source>
        <dbReference type="ARBA" id="ARBA00006484"/>
    </source>
</evidence>
<evidence type="ECO:0000256" key="4">
    <source>
        <dbReference type="ARBA" id="ARBA00026118"/>
    </source>
</evidence>
<dbReference type="GeneID" id="111136236"/>
<dbReference type="EC" id="1.1.1.184" evidence="4"/>
<dbReference type="GO" id="GO:0004090">
    <property type="term" value="F:carbonyl reductase (NADPH) activity"/>
    <property type="evidence" value="ECO:0007669"/>
    <property type="project" value="UniProtKB-EC"/>
</dbReference>
<evidence type="ECO:0000256" key="3">
    <source>
        <dbReference type="ARBA" id="ARBA00023002"/>
    </source>
</evidence>
<dbReference type="PANTHER" id="PTHR43963">
    <property type="entry name" value="CARBONYL REDUCTASE 1-RELATED"/>
    <property type="match status" value="1"/>
</dbReference>
<sequence>MLISRTDYRIMSKKVAVVTGSNKGIGYAIVRGLCKQFDGDVFLTSRKDDLGKEVIKSLNSEGLSPKFHQLDITDPASIGRLKDFLQNTYGGLDILVNNAGIAYKQDSTAPFAEQAEVTIKTNYFGTLAVCEALFPLLRPHARVVNVSSMASTFAIKKCSEEVKSKFLNNKLSVDELTNLMNEFINAAKNGSHERKGYPSSAYGMSKVGVSVLTEIQHRLLLADPRDDIVINSCCPGYVDTDMTSHKGHKTIDQGADTPLYLALLLAGSKSPAGNFVSERKIKKWTE</sequence>
<name>A0A8B8ERS6_CRAVI</name>
<dbReference type="OrthoDB" id="7289984at2759"/>
<dbReference type="PRINTS" id="PR00081">
    <property type="entry name" value="GDHRDH"/>
</dbReference>
<dbReference type="AlphaFoldDB" id="A0A8B8ERS6"/>
<dbReference type="SUPFAM" id="SSF51735">
    <property type="entry name" value="NAD(P)-binding Rossmann-fold domains"/>
    <property type="match status" value="1"/>
</dbReference>
<protein>
    <recommendedName>
        <fullName evidence="4">carbonyl reductase (NADPH)</fullName>
        <ecNumber evidence="4">1.1.1.184</ecNumber>
    </recommendedName>
</protein>
<keyword evidence="3" id="KW-0560">Oxidoreductase</keyword>
<evidence type="ECO:0000313" key="7">
    <source>
        <dbReference type="RefSeq" id="XP_022342651.1"/>
    </source>
</evidence>
<organism evidence="6 7">
    <name type="scientific">Crassostrea virginica</name>
    <name type="common">Eastern oyster</name>
    <dbReference type="NCBI Taxonomy" id="6565"/>
    <lineage>
        <taxon>Eukaryota</taxon>
        <taxon>Metazoa</taxon>
        <taxon>Spiralia</taxon>
        <taxon>Lophotrochozoa</taxon>
        <taxon>Mollusca</taxon>
        <taxon>Bivalvia</taxon>
        <taxon>Autobranchia</taxon>
        <taxon>Pteriomorphia</taxon>
        <taxon>Ostreida</taxon>
        <taxon>Ostreoidea</taxon>
        <taxon>Ostreidae</taxon>
        <taxon>Crassostrea</taxon>
    </lineage>
</organism>
<dbReference type="InterPro" id="IPR036291">
    <property type="entry name" value="NAD(P)-bd_dom_sf"/>
</dbReference>
<reference evidence="7" key="1">
    <citation type="submission" date="2025-08" db="UniProtKB">
        <authorList>
            <consortium name="RefSeq"/>
        </authorList>
    </citation>
    <scope>IDENTIFICATION</scope>
    <source>
        <tissue evidence="7">Whole sample</tissue>
    </source>
</reference>
<proteinExistence type="inferred from homology"/>
<evidence type="ECO:0000313" key="6">
    <source>
        <dbReference type="Proteomes" id="UP000694844"/>
    </source>
</evidence>
<gene>
    <name evidence="7" type="primary">LOC111136236</name>
</gene>
<accession>A0A8B8ERS6</accession>
<comment type="similarity">
    <text evidence="1 5">Belongs to the short-chain dehydrogenases/reductases (SDR) family.</text>
</comment>
<dbReference type="InterPro" id="IPR045313">
    <property type="entry name" value="CBR1-like"/>
</dbReference>
<dbReference type="RefSeq" id="XP_022342651.1">
    <property type="nucleotide sequence ID" value="XM_022486943.1"/>
</dbReference>
<dbReference type="PROSITE" id="PS00061">
    <property type="entry name" value="ADH_SHORT"/>
    <property type="match status" value="1"/>
</dbReference>
<dbReference type="Proteomes" id="UP000694844">
    <property type="component" value="Chromosome 5"/>
</dbReference>
<dbReference type="InterPro" id="IPR002347">
    <property type="entry name" value="SDR_fam"/>
</dbReference>